<evidence type="ECO:0000256" key="1">
    <source>
        <dbReference type="ARBA" id="ARBA00004561"/>
    </source>
</evidence>
<protein>
    <submittedName>
        <fullName evidence="7">Major type 1 subunit fimbrin (Pilin)</fullName>
    </submittedName>
</protein>
<evidence type="ECO:0000313" key="7">
    <source>
        <dbReference type="EMBL" id="TVZ69522.1"/>
    </source>
</evidence>
<keyword evidence="3 5" id="KW-0732">Signal</keyword>
<feature type="domain" description="Fimbrial-type adhesion" evidence="6">
    <location>
        <begin position="28"/>
        <end position="167"/>
    </location>
</feature>
<dbReference type="SUPFAM" id="SSF49401">
    <property type="entry name" value="Bacterial adhesins"/>
    <property type="match status" value="1"/>
</dbReference>
<dbReference type="AlphaFoldDB" id="A0A559T4J8"/>
<evidence type="ECO:0000259" key="6">
    <source>
        <dbReference type="Pfam" id="PF00419"/>
    </source>
</evidence>
<dbReference type="InterPro" id="IPR000259">
    <property type="entry name" value="Adhesion_dom_fimbrial"/>
</dbReference>
<organism evidence="7">
    <name type="scientific">Serratia fonticola</name>
    <dbReference type="NCBI Taxonomy" id="47917"/>
    <lineage>
        <taxon>Bacteria</taxon>
        <taxon>Pseudomonadati</taxon>
        <taxon>Pseudomonadota</taxon>
        <taxon>Gammaproteobacteria</taxon>
        <taxon>Enterobacterales</taxon>
        <taxon>Yersiniaceae</taxon>
        <taxon>Serratia</taxon>
    </lineage>
</organism>
<name>A0A559T4J8_SERFO</name>
<feature type="chain" id="PRO_5021930315" evidence="5">
    <location>
        <begin position="23"/>
        <end position="167"/>
    </location>
</feature>
<reference evidence="7" key="1">
    <citation type="submission" date="2019-06" db="EMBL/GenBank/DDBJ databases">
        <authorList>
            <person name="Deangelis K."/>
            <person name="Huntemann M."/>
            <person name="Clum A."/>
            <person name="Pillay M."/>
            <person name="Palaniappan K."/>
            <person name="Varghese N."/>
            <person name="Mikhailova N."/>
            <person name="Stamatis D."/>
            <person name="Reddy T."/>
            <person name="Daum C."/>
            <person name="Shapiro N."/>
            <person name="Ivanova N."/>
            <person name="Kyrpides N."/>
            <person name="Woyke T."/>
        </authorList>
    </citation>
    <scope>NUCLEOTIDE SEQUENCE [LARGE SCALE GENOMIC DNA]</scope>
    <source>
        <strain evidence="7">128R</strain>
    </source>
</reference>
<dbReference type="InterPro" id="IPR050263">
    <property type="entry name" value="Bact_Fimbrial_Adh_Pro"/>
</dbReference>
<evidence type="ECO:0000256" key="3">
    <source>
        <dbReference type="ARBA" id="ARBA00022729"/>
    </source>
</evidence>
<dbReference type="PANTHER" id="PTHR33420">
    <property type="entry name" value="FIMBRIAL SUBUNIT ELFA-RELATED"/>
    <property type="match status" value="1"/>
</dbReference>
<proteinExistence type="inferred from homology"/>
<keyword evidence="4" id="KW-0281">Fimbrium</keyword>
<accession>A0A559T4J8</accession>
<dbReference type="Gene3D" id="2.60.40.1090">
    <property type="entry name" value="Fimbrial-type adhesion domain"/>
    <property type="match status" value="1"/>
</dbReference>
<reference evidence="7" key="2">
    <citation type="submission" date="2019-08" db="EMBL/GenBank/DDBJ databases">
        <title>Investigation of anaerobic lignin degradation for improved lignocellulosic biofuels.</title>
        <authorList>
            <person name="Deangelis K.PhD."/>
        </authorList>
    </citation>
    <scope>NUCLEOTIDE SEQUENCE [LARGE SCALE GENOMIC DNA]</scope>
    <source>
        <strain evidence="7">128R</strain>
    </source>
</reference>
<dbReference type="OrthoDB" id="6491659at2"/>
<gene>
    <name evidence="7" type="ORF">FHU10_2041</name>
</gene>
<dbReference type="EMBL" id="VISQ01000001">
    <property type="protein sequence ID" value="TVZ69522.1"/>
    <property type="molecule type" value="Genomic_DNA"/>
</dbReference>
<dbReference type="GO" id="GO:0009289">
    <property type="term" value="C:pilus"/>
    <property type="evidence" value="ECO:0007669"/>
    <property type="project" value="UniProtKB-SubCell"/>
</dbReference>
<dbReference type="InterPro" id="IPR036937">
    <property type="entry name" value="Adhesion_dom_fimbrial_sf"/>
</dbReference>
<evidence type="ECO:0000256" key="2">
    <source>
        <dbReference type="ARBA" id="ARBA00006671"/>
    </source>
</evidence>
<dbReference type="PANTHER" id="PTHR33420:SF3">
    <property type="entry name" value="FIMBRIAL SUBUNIT ELFA"/>
    <property type="match status" value="1"/>
</dbReference>
<comment type="caution">
    <text evidence="7">The sequence shown here is derived from an EMBL/GenBank/DDBJ whole genome shotgun (WGS) entry which is preliminary data.</text>
</comment>
<dbReference type="InterPro" id="IPR008966">
    <property type="entry name" value="Adhesion_dom_sf"/>
</dbReference>
<dbReference type="Pfam" id="PF00419">
    <property type="entry name" value="Fimbrial"/>
    <property type="match status" value="1"/>
</dbReference>
<comment type="similarity">
    <text evidence="2">Belongs to the fimbrial protein family.</text>
</comment>
<feature type="signal peptide" evidence="5">
    <location>
        <begin position="1"/>
        <end position="22"/>
    </location>
</feature>
<evidence type="ECO:0000256" key="4">
    <source>
        <dbReference type="ARBA" id="ARBA00023263"/>
    </source>
</evidence>
<comment type="subcellular location">
    <subcellularLocation>
        <location evidence="1">Fimbrium</location>
    </subcellularLocation>
</comment>
<dbReference type="GO" id="GO:0043709">
    <property type="term" value="P:cell adhesion involved in single-species biofilm formation"/>
    <property type="evidence" value="ECO:0007669"/>
    <property type="project" value="TreeGrafter"/>
</dbReference>
<evidence type="ECO:0000256" key="5">
    <source>
        <dbReference type="SAM" id="SignalP"/>
    </source>
</evidence>
<sequence>MKKNFAAVLMAMTLATTGSAFAADGTVEFTGKITDTACTIATPKVLVPFGTVASSSFAKVGDMASSKSFQIKLDDCPASTATVRFDAVQDGTNPDLFSIGNGSSAAGVGINLFDADNNVIRPNNDSGNYTLIAGSNTLDFVAKLKSTEASVTVGDILASADFTIVYQ</sequence>